<keyword evidence="2" id="KW-1185">Reference proteome</keyword>
<dbReference type="STRING" id="637905.SVI_2225"/>
<evidence type="ECO:0008006" key="3">
    <source>
        <dbReference type="Google" id="ProtNLM"/>
    </source>
</evidence>
<name>D4ZKJ7_SHEVD</name>
<evidence type="ECO:0000313" key="1">
    <source>
        <dbReference type="EMBL" id="BAJ02196.1"/>
    </source>
</evidence>
<dbReference type="Gene3D" id="3.90.1640.10">
    <property type="entry name" value="inorganic pyrophosphatase (n-terminal core)"/>
    <property type="match status" value="1"/>
</dbReference>
<dbReference type="AlphaFoldDB" id="D4ZKJ7"/>
<gene>
    <name evidence="1" type="ordered locus">SVI_2225</name>
</gene>
<dbReference type="Proteomes" id="UP000002350">
    <property type="component" value="Chromosome"/>
</dbReference>
<evidence type="ECO:0000313" key="2">
    <source>
        <dbReference type="Proteomes" id="UP000002350"/>
    </source>
</evidence>
<accession>D4ZKJ7</accession>
<dbReference type="EMBL" id="AP011177">
    <property type="protein sequence ID" value="BAJ02196.1"/>
    <property type="molecule type" value="Genomic_DNA"/>
</dbReference>
<reference evidence="2" key="1">
    <citation type="journal article" date="2010" name="Mol. Biosyst.">
        <title>Complete genome sequence and comparative analysis of Shewanella violacea, a psychrophilic and piezophilic bacterium from deep sea floor sediments.</title>
        <authorList>
            <person name="Aono E."/>
            <person name="Baba T."/>
            <person name="Ara T."/>
            <person name="Nishi T."/>
            <person name="Nakamichi T."/>
            <person name="Inamoto E."/>
            <person name="Toyonaga H."/>
            <person name="Hasegawa M."/>
            <person name="Takai Y."/>
            <person name="Okumura Y."/>
            <person name="Baba M."/>
            <person name="Tomita M."/>
            <person name="Kato C."/>
            <person name="Oshima T."/>
            <person name="Nakasone K."/>
            <person name="Mori H."/>
        </authorList>
    </citation>
    <scope>NUCLEOTIDE SEQUENCE [LARGE SCALE GENOMIC DNA]</scope>
    <source>
        <strain evidence="2">JCM 10179 / CIP 106290 / LMG 19151 / DSS12</strain>
    </source>
</reference>
<protein>
    <recommendedName>
        <fullName evidence="3">DDH domain-containing protein</fullName>
    </recommendedName>
</protein>
<dbReference type="InterPro" id="IPR038763">
    <property type="entry name" value="DHH_sf"/>
</dbReference>
<sequence length="75" mass="7978">MSVYVVGHKIPDSDSICGAIALANLKNAIDEPAIAARLGELSPETAFILESLVSRPLNSRLATPVKRYLSSIILS</sequence>
<dbReference type="HOGENOM" id="CLU_2669035_0_0_6"/>
<dbReference type="KEGG" id="svo:SVI_2225"/>
<dbReference type="SUPFAM" id="SSF64182">
    <property type="entry name" value="DHH phosphoesterases"/>
    <property type="match status" value="1"/>
</dbReference>
<proteinExistence type="predicted"/>
<dbReference type="eggNOG" id="COG1227">
    <property type="taxonomic scope" value="Bacteria"/>
</dbReference>
<organism evidence="1 2">
    <name type="scientific">Shewanella violacea (strain JCM 10179 / CIP 106290 / LMG 19151 / DSS12)</name>
    <dbReference type="NCBI Taxonomy" id="637905"/>
    <lineage>
        <taxon>Bacteria</taxon>
        <taxon>Pseudomonadati</taxon>
        <taxon>Pseudomonadota</taxon>
        <taxon>Gammaproteobacteria</taxon>
        <taxon>Alteromonadales</taxon>
        <taxon>Shewanellaceae</taxon>
        <taxon>Shewanella</taxon>
    </lineage>
</organism>